<dbReference type="EMBL" id="JAQNVG010000057">
    <property type="protein sequence ID" value="MDC2238696.1"/>
    <property type="molecule type" value="Genomic_DNA"/>
</dbReference>
<evidence type="ECO:0000313" key="10">
    <source>
        <dbReference type="Proteomes" id="UP001156218"/>
    </source>
</evidence>
<dbReference type="EMBL" id="CZBI01000001">
    <property type="protein sequence ID" value="CUP43088.1"/>
    <property type="molecule type" value="Genomic_DNA"/>
</dbReference>
<dbReference type="EMBL" id="CP083681">
    <property type="protein sequence ID" value="UYU71973.1"/>
    <property type="molecule type" value="Genomic_DNA"/>
</dbReference>
<sequence>MKKNANEKIMMLQYRIKRYQAMGNGAMCQTLNGKLQKLLTKQPAM</sequence>
<dbReference type="Proteomes" id="UP001156216">
    <property type="component" value="Chromosome"/>
</dbReference>
<dbReference type="KEGG" id="btho:Btheta7330_03685"/>
<dbReference type="Proteomes" id="UP001200544">
    <property type="component" value="Unassembled WGS sequence"/>
</dbReference>
<evidence type="ECO:0000313" key="1">
    <source>
        <dbReference type="EMBL" id="CUP43088.1"/>
    </source>
</evidence>
<dbReference type="Proteomes" id="UP000782901">
    <property type="component" value="Unassembled WGS sequence"/>
</dbReference>
<evidence type="ECO:0000313" key="6">
    <source>
        <dbReference type="EMBL" id="UYU71973.1"/>
    </source>
</evidence>
<reference evidence="1 8" key="1">
    <citation type="submission" date="2015-09" db="EMBL/GenBank/DDBJ databases">
        <authorList>
            <consortium name="Pathogen Informatics"/>
        </authorList>
    </citation>
    <scope>NUCLEOTIDE SEQUENCE [LARGE SCALE GENOMIC DNA]</scope>
    <source>
        <strain evidence="1 8">2789STDY5834945</strain>
    </source>
</reference>
<evidence type="ECO:0000313" key="2">
    <source>
        <dbReference type="EMBL" id="MBS5412928.1"/>
    </source>
</evidence>
<accession>A0A0P0FHA5</accession>
<dbReference type="EMBL" id="CP083680">
    <property type="protein sequence ID" value="UYU65596.1"/>
    <property type="molecule type" value="Genomic_DNA"/>
</dbReference>
<dbReference type="RefSeq" id="WP_008764567.1">
    <property type="nucleotide sequence ID" value="NZ_AP022660.1"/>
</dbReference>
<name>A0A0P0FHA5_BACT4</name>
<dbReference type="PATRIC" id="fig|818.23.peg.3800"/>
<reference evidence="4" key="5">
    <citation type="submission" date="2022-10" db="EMBL/GenBank/DDBJ databases">
        <title>Human gut microbiome strain richness.</title>
        <authorList>
            <person name="Chen-Liaw A."/>
        </authorList>
    </citation>
    <scope>NUCLEOTIDE SEQUENCE</scope>
    <source>
        <strain evidence="4">1001283st1_A3_1001283B150304_161114</strain>
    </source>
</reference>
<dbReference type="Proteomes" id="UP000095541">
    <property type="component" value="Unassembled WGS sequence"/>
</dbReference>
<proteinExistence type="predicted"/>
<reference evidence="3" key="4">
    <citation type="submission" date="2021-07" db="EMBL/GenBank/DDBJ databases">
        <title>Comparative genomics of Bacteroides fragilis group isolates reveals species-dependent resistance mechanisms and validates clinical tools for resistance prediction.</title>
        <authorList>
            <person name="Wallace M.J."/>
            <person name="Jean S."/>
            <person name="Wallace M.A."/>
            <person name="Carey-Ann B.D."/>
            <person name="Dantas G."/>
        </authorList>
    </citation>
    <scope>NUCLEOTIDE SEQUENCE</scope>
    <source>
        <strain evidence="3">BJH_160</strain>
    </source>
</reference>
<dbReference type="EMBL" id="JAHYQA010000003">
    <property type="protein sequence ID" value="MCE9237125.1"/>
    <property type="molecule type" value="Genomic_DNA"/>
</dbReference>
<dbReference type="Proteomes" id="UP001217776">
    <property type="component" value="Unassembled WGS sequence"/>
</dbReference>
<reference evidence="2" key="2">
    <citation type="submission" date="2021-02" db="EMBL/GenBank/DDBJ databases">
        <title>Infant gut strain persistence is associated with maternal origin, phylogeny, and functional potential including surface adhesion and iron acquisition.</title>
        <authorList>
            <person name="Lou Y.C."/>
        </authorList>
    </citation>
    <scope>NUCLEOTIDE SEQUENCE</scope>
    <source>
        <strain evidence="2">L3_082_243G1_dasL3_082_243G1_maxbin2.maxbin.015s ta_sub</strain>
    </source>
</reference>
<evidence type="ECO:0000313" key="5">
    <source>
        <dbReference type="EMBL" id="UYU65596.1"/>
    </source>
</evidence>
<dbReference type="EMBL" id="CP083685">
    <property type="protein sequence ID" value="UYU91474.1"/>
    <property type="molecule type" value="Genomic_DNA"/>
</dbReference>
<evidence type="ECO:0000313" key="3">
    <source>
        <dbReference type="EMBL" id="MCE9237125.1"/>
    </source>
</evidence>
<dbReference type="AlphaFoldDB" id="A0A0P0FHA5"/>
<evidence type="ECO:0000313" key="8">
    <source>
        <dbReference type="Proteomes" id="UP000095541"/>
    </source>
</evidence>
<dbReference type="Proteomes" id="UP001162960">
    <property type="component" value="Chromosome"/>
</dbReference>
<evidence type="ECO:0000313" key="4">
    <source>
        <dbReference type="EMBL" id="MDC2238696.1"/>
    </source>
</evidence>
<dbReference type="GeneID" id="69589199"/>
<accession>C6IK38</accession>
<evidence type="ECO:0000313" key="9">
    <source>
        <dbReference type="Proteomes" id="UP000782901"/>
    </source>
</evidence>
<dbReference type="Proteomes" id="UP001156218">
    <property type="component" value="Chromosome"/>
</dbReference>
<protein>
    <submittedName>
        <fullName evidence="2">Uncharacterized protein</fullName>
    </submittedName>
</protein>
<gene>
    <name evidence="1" type="ORF">ERS852557_00570</name>
    <name evidence="3" type="ORF">K0H07_08135</name>
    <name evidence="2" type="ORF">KHY35_19850</name>
    <name evidence="6" type="ORF">KQP59_02325</name>
    <name evidence="5" type="ORF">KQP68_18735</name>
    <name evidence="7" type="ORF">KQP74_02240</name>
    <name evidence="4" type="ORF">PO127_23400</name>
</gene>
<dbReference type="EMBL" id="JAGZEE010000039">
    <property type="protein sequence ID" value="MBS5412928.1"/>
    <property type="molecule type" value="Genomic_DNA"/>
</dbReference>
<evidence type="ECO:0000313" key="7">
    <source>
        <dbReference type="EMBL" id="UYU91474.1"/>
    </source>
</evidence>
<organism evidence="2 9">
    <name type="scientific">Bacteroides thetaiotaomicron</name>
    <dbReference type="NCBI Taxonomy" id="818"/>
    <lineage>
        <taxon>Bacteria</taxon>
        <taxon>Pseudomonadati</taxon>
        <taxon>Bacteroidota</taxon>
        <taxon>Bacteroidia</taxon>
        <taxon>Bacteroidales</taxon>
        <taxon>Bacteroidaceae</taxon>
        <taxon>Bacteroides</taxon>
    </lineage>
</organism>
<reference evidence="5 10" key="3">
    <citation type="submission" date="2021-06" db="EMBL/GenBank/DDBJ databases">
        <title>Interrogation of the integrated mobile genetic elements in gut-associated Bacteroides with a consensus prediction approach.</title>
        <authorList>
            <person name="Campbell D.E."/>
            <person name="Leigh J.R."/>
            <person name="Kim T."/>
            <person name="England W."/>
            <person name="Whitaker R.J."/>
            <person name="Degnan P.H."/>
        </authorList>
    </citation>
    <scope>NUCLEOTIDE SEQUENCE</scope>
    <source>
        <strain evidence="7">VPI-3443</strain>
        <strain evidence="6">VPI-BTDOT2</strain>
        <strain evidence="5 10">WAL8669</strain>
    </source>
</reference>